<dbReference type="Proteomes" id="UP000198417">
    <property type="component" value="Unassembled WGS sequence"/>
</dbReference>
<evidence type="ECO:0000259" key="1">
    <source>
        <dbReference type="Pfam" id="PF14534"/>
    </source>
</evidence>
<protein>
    <recommendedName>
        <fullName evidence="1">DUF4440 domain-containing protein</fullName>
    </recommendedName>
</protein>
<sequence>MSVADPSGFPAAFAAAWATRDGSAIGALFTEDADFVNVVGLWWRQRADIARAHDYALKSFFAETYLRPGVIRVRQLGTDHAVVHCRFQMTGQLALDGSRAGDRQTVMSFVLERQDGGWLAVSAHNTDVVPGAETYLFGDEFGPVDYRNG</sequence>
<dbReference type="OrthoDB" id="122531at2"/>
<dbReference type="Pfam" id="PF14534">
    <property type="entry name" value="DUF4440"/>
    <property type="match status" value="1"/>
</dbReference>
<dbReference type="AlphaFoldDB" id="A0A238WX17"/>
<feature type="domain" description="DUF4440" evidence="1">
    <location>
        <begin position="12"/>
        <end position="119"/>
    </location>
</feature>
<name>A0A238WX17_9RHOB</name>
<dbReference type="InterPro" id="IPR027843">
    <property type="entry name" value="DUF4440"/>
</dbReference>
<keyword evidence="3" id="KW-1185">Reference proteome</keyword>
<evidence type="ECO:0000313" key="3">
    <source>
        <dbReference type="Proteomes" id="UP000198417"/>
    </source>
</evidence>
<accession>A0A238WX17</accession>
<gene>
    <name evidence="2" type="ORF">SAMN06265370_10813</name>
</gene>
<dbReference type="NCBIfam" id="TIGR02246">
    <property type="entry name" value="SgcJ/EcaC family oxidoreductase"/>
    <property type="match status" value="1"/>
</dbReference>
<reference evidence="2 3" key="1">
    <citation type="submission" date="2017-06" db="EMBL/GenBank/DDBJ databases">
        <authorList>
            <person name="Kim H.J."/>
            <person name="Triplett B.A."/>
        </authorList>
    </citation>
    <scope>NUCLEOTIDE SEQUENCE [LARGE SCALE GENOMIC DNA]</scope>
    <source>
        <strain evidence="2 3">DSM 29052</strain>
    </source>
</reference>
<dbReference type="InterPro" id="IPR011944">
    <property type="entry name" value="Steroid_delta5-4_isomerase"/>
</dbReference>
<organism evidence="2 3">
    <name type="scientific">Puniceibacterium sediminis</name>
    <dbReference type="NCBI Taxonomy" id="1608407"/>
    <lineage>
        <taxon>Bacteria</taxon>
        <taxon>Pseudomonadati</taxon>
        <taxon>Pseudomonadota</taxon>
        <taxon>Alphaproteobacteria</taxon>
        <taxon>Rhodobacterales</taxon>
        <taxon>Paracoccaceae</taxon>
        <taxon>Puniceibacterium</taxon>
    </lineage>
</organism>
<dbReference type="InterPro" id="IPR032710">
    <property type="entry name" value="NTF2-like_dom_sf"/>
</dbReference>
<dbReference type="SUPFAM" id="SSF54427">
    <property type="entry name" value="NTF2-like"/>
    <property type="match status" value="1"/>
</dbReference>
<evidence type="ECO:0000313" key="2">
    <source>
        <dbReference type="EMBL" id="SNR51018.1"/>
    </source>
</evidence>
<proteinExistence type="predicted"/>
<dbReference type="EMBL" id="FZNN01000008">
    <property type="protein sequence ID" value="SNR51018.1"/>
    <property type="molecule type" value="Genomic_DNA"/>
</dbReference>
<dbReference type="Gene3D" id="3.10.450.50">
    <property type="match status" value="1"/>
</dbReference>